<feature type="non-terminal residue" evidence="7">
    <location>
        <position position="1"/>
    </location>
</feature>
<dbReference type="InterPro" id="IPR002126">
    <property type="entry name" value="Cadherin-like_dom"/>
</dbReference>
<sequence length="226" mass="25429">TDVDLYPNNDIEYIIQASHPETAIGLFYISVEGNLIAKELFTEFEHQKFTLKIRAKDSGVSSLYTDTTVKIFIMSSEDVIPIFKSKNITLSKNAKYGSLITSIALPSSFHIELVCNEDLFKINSGSVYLTGNLTKDYYHLCFVASSQYISISAIIRLQVKGLSEMIKFNEKKYSAFILEDINPGELVMKVQADSTNTIASSLHYSLHPKSEFFEIDPKAGFIYTVM</sequence>
<evidence type="ECO:0000313" key="7">
    <source>
        <dbReference type="EMBL" id="JAS16365.1"/>
    </source>
</evidence>
<evidence type="ECO:0000256" key="4">
    <source>
        <dbReference type="ARBA" id="ARBA00023136"/>
    </source>
</evidence>
<evidence type="ECO:0000256" key="1">
    <source>
        <dbReference type="ARBA" id="ARBA00004370"/>
    </source>
</evidence>
<dbReference type="PROSITE" id="PS50268">
    <property type="entry name" value="CADHERIN_2"/>
    <property type="match status" value="1"/>
</dbReference>
<dbReference type="Gene3D" id="2.60.40.60">
    <property type="entry name" value="Cadherins"/>
    <property type="match status" value="2"/>
</dbReference>
<proteinExistence type="predicted"/>
<dbReference type="SUPFAM" id="SSF49313">
    <property type="entry name" value="Cadherin-like"/>
    <property type="match status" value="2"/>
</dbReference>
<gene>
    <name evidence="7" type="ORF">g.2698</name>
</gene>
<protein>
    <recommendedName>
        <fullName evidence="6">Cadherin domain-containing protein</fullName>
    </recommendedName>
</protein>
<feature type="non-terminal residue" evidence="7">
    <location>
        <position position="226"/>
    </location>
</feature>
<dbReference type="GO" id="GO:0007156">
    <property type="term" value="P:homophilic cell adhesion via plasma membrane adhesion molecules"/>
    <property type="evidence" value="ECO:0007669"/>
    <property type="project" value="InterPro"/>
</dbReference>
<dbReference type="InterPro" id="IPR015919">
    <property type="entry name" value="Cadherin-like_sf"/>
</dbReference>
<dbReference type="GO" id="GO:0016342">
    <property type="term" value="C:catenin complex"/>
    <property type="evidence" value="ECO:0007669"/>
    <property type="project" value="TreeGrafter"/>
</dbReference>
<dbReference type="CDD" id="cd11304">
    <property type="entry name" value="Cadherin_repeat"/>
    <property type="match status" value="2"/>
</dbReference>
<feature type="domain" description="Cadherin" evidence="6">
    <location>
        <begin position="1"/>
        <end position="83"/>
    </location>
</feature>
<keyword evidence="2" id="KW-0677">Repeat</keyword>
<dbReference type="GO" id="GO:0016477">
    <property type="term" value="P:cell migration"/>
    <property type="evidence" value="ECO:0007669"/>
    <property type="project" value="TreeGrafter"/>
</dbReference>
<keyword evidence="3 5" id="KW-0106">Calcium</keyword>
<dbReference type="GO" id="GO:0008013">
    <property type="term" value="F:beta-catenin binding"/>
    <property type="evidence" value="ECO:0007669"/>
    <property type="project" value="TreeGrafter"/>
</dbReference>
<evidence type="ECO:0000256" key="5">
    <source>
        <dbReference type="PROSITE-ProRule" id="PRU00043"/>
    </source>
</evidence>
<dbReference type="GO" id="GO:0045296">
    <property type="term" value="F:cadherin binding"/>
    <property type="evidence" value="ECO:0007669"/>
    <property type="project" value="TreeGrafter"/>
</dbReference>
<keyword evidence="4" id="KW-0472">Membrane</keyword>
<dbReference type="AlphaFoldDB" id="A0A1B6CSQ1"/>
<dbReference type="PANTHER" id="PTHR24027">
    <property type="entry name" value="CADHERIN-23"/>
    <property type="match status" value="1"/>
</dbReference>
<accession>A0A1B6CSQ1</accession>
<organism evidence="7">
    <name type="scientific">Clastoptera arizonana</name>
    <name type="common">Arizona spittle bug</name>
    <dbReference type="NCBI Taxonomy" id="38151"/>
    <lineage>
        <taxon>Eukaryota</taxon>
        <taxon>Metazoa</taxon>
        <taxon>Ecdysozoa</taxon>
        <taxon>Arthropoda</taxon>
        <taxon>Hexapoda</taxon>
        <taxon>Insecta</taxon>
        <taxon>Pterygota</taxon>
        <taxon>Neoptera</taxon>
        <taxon>Paraneoptera</taxon>
        <taxon>Hemiptera</taxon>
        <taxon>Auchenorrhyncha</taxon>
        <taxon>Cercopoidea</taxon>
        <taxon>Clastopteridae</taxon>
        <taxon>Clastoptera</taxon>
    </lineage>
</organism>
<evidence type="ECO:0000256" key="2">
    <source>
        <dbReference type="ARBA" id="ARBA00022737"/>
    </source>
</evidence>
<comment type="subcellular location">
    <subcellularLocation>
        <location evidence="1">Membrane</location>
    </subcellularLocation>
</comment>
<dbReference type="InterPro" id="IPR039808">
    <property type="entry name" value="Cadherin"/>
</dbReference>
<evidence type="ECO:0000259" key="6">
    <source>
        <dbReference type="PROSITE" id="PS50268"/>
    </source>
</evidence>
<dbReference type="GO" id="GO:0005509">
    <property type="term" value="F:calcium ion binding"/>
    <property type="evidence" value="ECO:0007669"/>
    <property type="project" value="UniProtKB-UniRule"/>
</dbReference>
<evidence type="ECO:0000256" key="3">
    <source>
        <dbReference type="ARBA" id="ARBA00022837"/>
    </source>
</evidence>
<reference evidence="7" key="1">
    <citation type="submission" date="2015-12" db="EMBL/GenBank/DDBJ databases">
        <title>De novo transcriptome assembly of four potential Pierce s Disease insect vectors from Arizona vineyards.</title>
        <authorList>
            <person name="Tassone E.E."/>
        </authorList>
    </citation>
    <scope>NUCLEOTIDE SEQUENCE</scope>
</reference>
<name>A0A1B6CSQ1_9HEMI</name>
<dbReference type="EMBL" id="GEDC01020933">
    <property type="protein sequence ID" value="JAS16365.1"/>
    <property type="molecule type" value="Transcribed_RNA"/>
</dbReference>
<dbReference type="PANTHER" id="PTHR24027:SF438">
    <property type="entry name" value="CADHERIN 23"/>
    <property type="match status" value="1"/>
</dbReference>